<dbReference type="PANTHER" id="PTHR40734:SF1">
    <property type="entry name" value="DNA-BINDING PROTEIN"/>
    <property type="match status" value="1"/>
</dbReference>
<protein>
    <submittedName>
        <fullName evidence="2">DUF655 domain-containing protein</fullName>
    </submittedName>
</protein>
<dbReference type="Proteomes" id="UP000272051">
    <property type="component" value="Unassembled WGS sequence"/>
</dbReference>
<proteinExistence type="predicted"/>
<accession>A0A497EX31</accession>
<dbReference type="InterPro" id="IPR012340">
    <property type="entry name" value="NA-bd_OB-fold"/>
</dbReference>
<dbReference type="EMBL" id="QMQX01000101">
    <property type="protein sequence ID" value="RLE51551.1"/>
    <property type="molecule type" value="Genomic_DNA"/>
</dbReference>
<dbReference type="Pfam" id="PF04919">
    <property type="entry name" value="DUF655"/>
    <property type="match status" value="1"/>
</dbReference>
<dbReference type="Gene3D" id="2.40.50.140">
    <property type="entry name" value="Nucleic acid-binding proteins"/>
    <property type="match status" value="1"/>
</dbReference>
<dbReference type="EMBL" id="QMQV01000009">
    <property type="protein sequence ID" value="RLE50278.1"/>
    <property type="molecule type" value="Genomic_DNA"/>
</dbReference>
<sequence length="191" mass="22079">MSQLKKLEDYAYVLDFLPFGYPAETRKIGWRGPIAQVIGEAYLTLLEVAVYPNVTLQPREKVYIGKGERNKVDHVERRISYDELTPAAQDELPAVLEIIIDQNPERFLEFFNTAGPITTRMHALELLPGIGKKGMWKVLEERKKAPFKSFEDLQQRTHIPDPKKALVKRIISEIKGEDKYYLFVKPPPVKR</sequence>
<evidence type="ECO:0000313" key="3">
    <source>
        <dbReference type="Proteomes" id="UP000272051"/>
    </source>
</evidence>
<comment type="caution">
    <text evidence="2">The sequence shown here is derived from an EMBL/GenBank/DDBJ whole genome shotgun (WGS) entry which is preliminary data.</text>
</comment>
<dbReference type="PANTHER" id="PTHR40734">
    <property type="entry name" value="TRNA-SPECIFIC ADENOSINE DEAMINASE-RELATED"/>
    <property type="match status" value="1"/>
</dbReference>
<dbReference type="Gene3D" id="1.10.150.280">
    <property type="entry name" value="AF1531-like domain"/>
    <property type="match status" value="1"/>
</dbReference>
<evidence type="ECO:0000313" key="2">
    <source>
        <dbReference type="EMBL" id="RLE51551.1"/>
    </source>
</evidence>
<gene>
    <name evidence="1" type="ORF">DRJ31_01865</name>
    <name evidence="2" type="ORF">DRJ33_05695</name>
</gene>
<organism evidence="2 3">
    <name type="scientific">Thermoproteota archaeon</name>
    <dbReference type="NCBI Taxonomy" id="2056631"/>
    <lineage>
        <taxon>Archaea</taxon>
        <taxon>Thermoproteota</taxon>
    </lineage>
</organism>
<name>A0A497EX31_9CREN</name>
<dbReference type="Proteomes" id="UP000278475">
    <property type="component" value="Unassembled WGS sequence"/>
</dbReference>
<dbReference type="InterPro" id="IPR007003">
    <property type="entry name" value="DUF655"/>
</dbReference>
<evidence type="ECO:0000313" key="1">
    <source>
        <dbReference type="EMBL" id="RLE50278.1"/>
    </source>
</evidence>
<evidence type="ECO:0000313" key="4">
    <source>
        <dbReference type="Proteomes" id="UP000278475"/>
    </source>
</evidence>
<dbReference type="SUPFAM" id="SSF160975">
    <property type="entry name" value="AF1531-like"/>
    <property type="match status" value="1"/>
</dbReference>
<reference evidence="3 4" key="1">
    <citation type="submission" date="2018-06" db="EMBL/GenBank/DDBJ databases">
        <title>Extensive metabolic versatility and redundancy in microbially diverse, dynamic hydrothermal sediments.</title>
        <authorList>
            <person name="Dombrowski N."/>
            <person name="Teske A."/>
            <person name="Baker B.J."/>
        </authorList>
    </citation>
    <scope>NUCLEOTIDE SEQUENCE [LARGE SCALE GENOMIC DNA]</scope>
    <source>
        <strain evidence="2">B34_G17</strain>
        <strain evidence="1">B66_G16</strain>
    </source>
</reference>
<dbReference type="AlphaFoldDB" id="A0A497EX31"/>